<dbReference type="EMBL" id="KE747817">
    <property type="protein sequence ID" value="RMZ69147.1"/>
    <property type="molecule type" value="Genomic_DNA"/>
</dbReference>
<keyword evidence="2" id="KW-1185">Reference proteome</keyword>
<reference evidence="1 2" key="1">
    <citation type="journal article" date="2014" name="PLoS ONE">
        <title>De novo Genome Assembly of the Fungal Plant Pathogen Pyrenophora semeniperda.</title>
        <authorList>
            <person name="Soliai M.M."/>
            <person name="Meyer S.E."/>
            <person name="Udall J.A."/>
            <person name="Elzinga D.E."/>
            <person name="Hermansen R.A."/>
            <person name="Bodily P.M."/>
            <person name="Hart A.A."/>
            <person name="Coleman C.E."/>
        </authorList>
    </citation>
    <scope>NUCLEOTIDE SEQUENCE [LARGE SCALE GENOMIC DNA]</scope>
    <source>
        <strain evidence="1 2">CCB06</strain>
        <tissue evidence="1">Mycelium</tissue>
    </source>
</reference>
<evidence type="ECO:0000313" key="2">
    <source>
        <dbReference type="Proteomes" id="UP000265663"/>
    </source>
</evidence>
<sequence>MSKAKVTSGQVELCDSQPSVVGTEGCTIATPKTGTCILTAWLRLASTFKQGEVGSGERAQDQGCYKTHDNSQQHFKYTQTLWTTFSISAIHQPFEQHQLHIRSDSEQHLLQVISPISTMYFTSIIVTLLSALHVTFSAPATSLQARDDPYQCGYVLTELNSSAFAGLSEYSTCTPIYYNESIPGYQDAFAYSVYGGCQCHFFESETECDEATNCQTFEGPTPGEPGTEPCFDEPKPKWYTCARV</sequence>
<proteinExistence type="predicted"/>
<organism evidence="1 2">
    <name type="scientific">Pyrenophora seminiperda CCB06</name>
    <dbReference type="NCBI Taxonomy" id="1302712"/>
    <lineage>
        <taxon>Eukaryota</taxon>
        <taxon>Fungi</taxon>
        <taxon>Dikarya</taxon>
        <taxon>Ascomycota</taxon>
        <taxon>Pezizomycotina</taxon>
        <taxon>Dothideomycetes</taxon>
        <taxon>Pleosporomycetidae</taxon>
        <taxon>Pleosporales</taxon>
        <taxon>Pleosporineae</taxon>
        <taxon>Pleosporaceae</taxon>
        <taxon>Pyrenophora</taxon>
    </lineage>
</organism>
<accession>A0A3M7M3R4</accession>
<protein>
    <submittedName>
        <fullName evidence="1">Uncharacterized protein</fullName>
    </submittedName>
</protein>
<dbReference type="OrthoDB" id="3672587at2759"/>
<gene>
    <name evidence="1" type="ORF">GMOD_00003072</name>
</gene>
<dbReference type="AlphaFoldDB" id="A0A3M7M3R4"/>
<name>A0A3M7M3R4_9PLEO</name>
<dbReference type="Proteomes" id="UP000265663">
    <property type="component" value="Unassembled WGS sequence"/>
</dbReference>
<evidence type="ECO:0000313" key="1">
    <source>
        <dbReference type="EMBL" id="RMZ69147.1"/>
    </source>
</evidence>